<proteinExistence type="predicted"/>
<protein>
    <submittedName>
        <fullName evidence="3">Uncharacterized protein</fullName>
    </submittedName>
</protein>
<feature type="compositionally biased region" description="Acidic residues" evidence="2">
    <location>
        <begin position="492"/>
        <end position="508"/>
    </location>
</feature>
<organism evidence="3 4">
    <name type="scientific">Gracilariopsis chorda</name>
    <dbReference type="NCBI Taxonomy" id="448386"/>
    <lineage>
        <taxon>Eukaryota</taxon>
        <taxon>Rhodophyta</taxon>
        <taxon>Florideophyceae</taxon>
        <taxon>Rhodymeniophycidae</taxon>
        <taxon>Gracilariales</taxon>
        <taxon>Gracilariaceae</taxon>
        <taxon>Gracilariopsis</taxon>
    </lineage>
</organism>
<accession>A0A2V3IJ20</accession>
<evidence type="ECO:0000313" key="4">
    <source>
        <dbReference type="Proteomes" id="UP000247409"/>
    </source>
</evidence>
<feature type="region of interest" description="Disordered" evidence="2">
    <location>
        <begin position="1"/>
        <end position="59"/>
    </location>
</feature>
<feature type="compositionally biased region" description="Basic and acidic residues" evidence="2">
    <location>
        <begin position="513"/>
        <end position="522"/>
    </location>
</feature>
<reference evidence="3 4" key="1">
    <citation type="journal article" date="2018" name="Mol. Biol. Evol.">
        <title>Analysis of the draft genome of the red seaweed Gracilariopsis chorda provides insights into genome size evolution in Rhodophyta.</title>
        <authorList>
            <person name="Lee J."/>
            <person name="Yang E.C."/>
            <person name="Graf L."/>
            <person name="Yang J.H."/>
            <person name="Qiu H."/>
            <person name="Zel Zion U."/>
            <person name="Chan C.X."/>
            <person name="Stephens T.G."/>
            <person name="Weber A.P.M."/>
            <person name="Boo G.H."/>
            <person name="Boo S.M."/>
            <person name="Kim K.M."/>
            <person name="Shin Y."/>
            <person name="Jung M."/>
            <person name="Lee S.J."/>
            <person name="Yim H.S."/>
            <person name="Lee J.H."/>
            <person name="Bhattacharya D."/>
            <person name="Yoon H.S."/>
        </authorList>
    </citation>
    <scope>NUCLEOTIDE SEQUENCE [LARGE SCALE GENOMIC DNA]</scope>
    <source>
        <strain evidence="3 4">SKKU-2015</strain>
        <tissue evidence="3">Whole body</tissue>
    </source>
</reference>
<feature type="compositionally biased region" description="Basic residues" evidence="2">
    <location>
        <begin position="457"/>
        <end position="473"/>
    </location>
</feature>
<keyword evidence="1" id="KW-0175">Coiled coil</keyword>
<gene>
    <name evidence="3" type="ORF">BWQ96_08202</name>
</gene>
<keyword evidence="4" id="KW-1185">Reference proteome</keyword>
<feature type="compositionally biased region" description="Basic and acidic residues" evidence="2">
    <location>
        <begin position="417"/>
        <end position="456"/>
    </location>
</feature>
<feature type="region of interest" description="Disordered" evidence="2">
    <location>
        <begin position="271"/>
        <end position="545"/>
    </location>
</feature>
<name>A0A2V3IJ20_9FLOR</name>
<evidence type="ECO:0000256" key="1">
    <source>
        <dbReference type="SAM" id="Coils"/>
    </source>
</evidence>
<dbReference type="EMBL" id="NBIV01000177">
    <property type="protein sequence ID" value="PXF42096.1"/>
    <property type="molecule type" value="Genomic_DNA"/>
</dbReference>
<feature type="compositionally biased region" description="Polar residues" evidence="2">
    <location>
        <begin position="352"/>
        <end position="361"/>
    </location>
</feature>
<comment type="caution">
    <text evidence="3">The sequence shown here is derived from an EMBL/GenBank/DDBJ whole genome shotgun (WGS) entry which is preliminary data.</text>
</comment>
<sequence>MSSSFPTSWEPYGSSQQNAALAWRRSATLPSQQPPPLSNRWQTPPDAPQPSPLPSLDHTQRVAPDLSAFQANDRDHKSIVRFEALREQIQQIAGQIRQLDANLEMLRSSQAQPFPALIAEVSRLSQLVAELLQRPARHPAQSELDFTVAASEKRLTDTVLSINNAVAAVQNACASLPSQLDSGIASLEQLIRATTDNVCSDVPKWFEAAFKQMVQHHVVPAISQSETRITNKLHNMSRTTVADIEKHVTMAVGHGVAQALNRISLERTLGPQPSQLFDSQPTNIFPRPDKVQPNTATTLSPPEIQNGHAVDRAKPRSPAEKVEQKPMPVSSLAVTTAASNVKCKPTKASEAVDSQTNSVNRTKPDTSDPVVGQPLSILSNGDKKTLISAASNTTAASLPKKPQDPKSSALAETQTQDSKHTQDKDNHSDVEEVDIFSDKEETGNDPRSEKDREGKAQKSKQRRARRARQKKQLYTKPNVQSDTDSSESKELSEEEGEEESEWECDDSGSESHSSAESHDGKKSPKPGAKRGKRSFVRRSKRRRRA</sequence>
<dbReference type="Proteomes" id="UP000247409">
    <property type="component" value="Unassembled WGS sequence"/>
</dbReference>
<dbReference type="AlphaFoldDB" id="A0A2V3IJ20"/>
<feature type="coiled-coil region" evidence="1">
    <location>
        <begin position="82"/>
        <end position="109"/>
    </location>
</feature>
<evidence type="ECO:0000313" key="3">
    <source>
        <dbReference type="EMBL" id="PXF42096.1"/>
    </source>
</evidence>
<feature type="compositionally biased region" description="Polar residues" evidence="2">
    <location>
        <begin position="1"/>
        <end position="19"/>
    </location>
</feature>
<feature type="compositionally biased region" description="Basic residues" evidence="2">
    <location>
        <begin position="523"/>
        <end position="545"/>
    </location>
</feature>
<dbReference type="OrthoDB" id="10544578at2759"/>
<feature type="compositionally biased region" description="Polar residues" evidence="2">
    <location>
        <begin position="271"/>
        <end position="283"/>
    </location>
</feature>
<feature type="compositionally biased region" description="Basic and acidic residues" evidence="2">
    <location>
        <begin position="309"/>
        <end position="324"/>
    </location>
</feature>
<evidence type="ECO:0000256" key="2">
    <source>
        <dbReference type="SAM" id="MobiDB-lite"/>
    </source>
</evidence>